<dbReference type="Gene3D" id="3.40.50.150">
    <property type="entry name" value="Vaccinia Virus protein VP39"/>
    <property type="match status" value="1"/>
</dbReference>
<accession>A0ABU8ZM52</accession>
<evidence type="ECO:0000256" key="3">
    <source>
        <dbReference type="ARBA" id="ARBA00022603"/>
    </source>
</evidence>
<keyword evidence="1 6" id="KW-0963">Cytoplasm</keyword>
<dbReference type="GO" id="GO:0008168">
    <property type="term" value="F:methyltransferase activity"/>
    <property type="evidence" value="ECO:0007669"/>
    <property type="project" value="UniProtKB-KW"/>
</dbReference>
<dbReference type="Pfam" id="PF02527">
    <property type="entry name" value="GidB"/>
    <property type="match status" value="2"/>
</dbReference>
<feature type="binding site" evidence="6">
    <location>
        <begin position="125"/>
        <end position="126"/>
    </location>
    <ligand>
        <name>S-adenosyl-L-methionine</name>
        <dbReference type="ChEBI" id="CHEBI:59789"/>
    </ligand>
</feature>
<comment type="similarity">
    <text evidence="6">Belongs to the methyltransferase superfamily. RNA methyltransferase RsmG family.</text>
</comment>
<dbReference type="Proteomes" id="UP001373159">
    <property type="component" value="Unassembled WGS sequence"/>
</dbReference>
<comment type="caution">
    <text evidence="8">The sequence shown here is derived from an EMBL/GenBank/DDBJ whole genome shotgun (WGS) entry which is preliminary data.</text>
</comment>
<feature type="region of interest" description="Disordered" evidence="7">
    <location>
        <begin position="127"/>
        <end position="191"/>
    </location>
</feature>
<dbReference type="HAMAP" id="MF_00074">
    <property type="entry name" value="16SrRNA_methyltr_G"/>
    <property type="match status" value="1"/>
</dbReference>
<keyword evidence="4 6" id="KW-0808">Transferase</keyword>
<evidence type="ECO:0000313" key="8">
    <source>
        <dbReference type="EMBL" id="MEK0305883.1"/>
    </source>
</evidence>
<organism evidence="8 9">
    <name type="scientific">Bifidobacterium favimelis</name>
    <dbReference type="NCBI Taxonomy" id="3122979"/>
    <lineage>
        <taxon>Bacteria</taxon>
        <taxon>Bacillati</taxon>
        <taxon>Actinomycetota</taxon>
        <taxon>Actinomycetes</taxon>
        <taxon>Bifidobacteriales</taxon>
        <taxon>Bifidobacteriaceae</taxon>
        <taxon>Bifidobacterium</taxon>
    </lineage>
</organism>
<sequence length="276" mass="29562">MDDSPLLETVLGPALEPLRSFRDKLGREGLERGIIGPRDQGIIWERHILNSAALVPFILDSGREGEGRTIADVGSGGGFPGVVLAACLPDWLITLIEPMERRVEWLREVVDELQLRNVRIVRGRAEDLQPTGGSRQGGRHRVSRRPGRCHQAAFDAGAGPAGSTTGMPAMGHDERQDGGHSGTPSLSTGGGFDDHGRYGIVTCRAVAPMTKLAGWTLPLLVPGGRLIALKGRSAEAEITKAAKEIRKYHGVDARVCEAEVGEGLEATHVVLIDKGR</sequence>
<comment type="function">
    <text evidence="6">Specifically methylates the N7 position of a guanine in 16S rRNA.</text>
</comment>
<proteinExistence type="inferred from homology"/>
<keyword evidence="2 6" id="KW-0698">rRNA processing</keyword>
<feature type="binding site" evidence="6">
    <location>
        <position position="74"/>
    </location>
    <ligand>
        <name>S-adenosyl-L-methionine</name>
        <dbReference type="ChEBI" id="CHEBI:59789"/>
    </ligand>
</feature>
<dbReference type="PANTHER" id="PTHR31760:SF0">
    <property type="entry name" value="S-ADENOSYL-L-METHIONINE-DEPENDENT METHYLTRANSFERASES SUPERFAMILY PROTEIN"/>
    <property type="match status" value="1"/>
</dbReference>
<evidence type="ECO:0000256" key="7">
    <source>
        <dbReference type="SAM" id="MobiDB-lite"/>
    </source>
</evidence>
<dbReference type="InterPro" id="IPR029063">
    <property type="entry name" value="SAM-dependent_MTases_sf"/>
</dbReference>
<gene>
    <name evidence="6" type="primary">rsmG</name>
    <name evidence="8" type="ORF">V8P97_00090</name>
</gene>
<evidence type="ECO:0000256" key="2">
    <source>
        <dbReference type="ARBA" id="ARBA00022552"/>
    </source>
</evidence>
<evidence type="ECO:0000256" key="5">
    <source>
        <dbReference type="ARBA" id="ARBA00022691"/>
    </source>
</evidence>
<evidence type="ECO:0000313" key="9">
    <source>
        <dbReference type="Proteomes" id="UP001373159"/>
    </source>
</evidence>
<dbReference type="GO" id="GO:0032259">
    <property type="term" value="P:methylation"/>
    <property type="evidence" value="ECO:0007669"/>
    <property type="project" value="UniProtKB-KW"/>
</dbReference>
<evidence type="ECO:0000256" key="6">
    <source>
        <dbReference type="HAMAP-Rule" id="MF_00074"/>
    </source>
</evidence>
<evidence type="ECO:0000256" key="4">
    <source>
        <dbReference type="ARBA" id="ARBA00022679"/>
    </source>
</evidence>
<dbReference type="EMBL" id="JBANBB010000001">
    <property type="protein sequence ID" value="MEK0305883.1"/>
    <property type="molecule type" value="Genomic_DNA"/>
</dbReference>
<keyword evidence="5 6" id="KW-0949">S-adenosyl-L-methionine</keyword>
<dbReference type="RefSeq" id="WP_340469667.1">
    <property type="nucleotide sequence ID" value="NZ_JBANDZ010000001.1"/>
</dbReference>
<feature type="compositionally biased region" description="Basic residues" evidence="7">
    <location>
        <begin position="137"/>
        <end position="148"/>
    </location>
</feature>
<dbReference type="SUPFAM" id="SSF53335">
    <property type="entry name" value="S-adenosyl-L-methionine-dependent methyltransferases"/>
    <property type="match status" value="2"/>
</dbReference>
<feature type="binding site" evidence="6">
    <location>
        <position position="204"/>
    </location>
    <ligand>
        <name>S-adenosyl-L-methionine</name>
        <dbReference type="ChEBI" id="CHEBI:59789"/>
    </ligand>
</feature>
<name>A0ABU8ZM52_9BIFI</name>
<evidence type="ECO:0000256" key="1">
    <source>
        <dbReference type="ARBA" id="ARBA00022490"/>
    </source>
</evidence>
<dbReference type="InterPro" id="IPR003682">
    <property type="entry name" value="rRNA_ssu_MeTfrase_G"/>
</dbReference>
<dbReference type="PANTHER" id="PTHR31760">
    <property type="entry name" value="S-ADENOSYL-L-METHIONINE-DEPENDENT METHYLTRANSFERASES SUPERFAMILY PROTEIN"/>
    <property type="match status" value="1"/>
</dbReference>
<comment type="caution">
    <text evidence="6">Lacks conserved residue(s) required for the propagation of feature annotation.</text>
</comment>
<reference evidence="8 9" key="1">
    <citation type="submission" date="2024-02" db="EMBL/GenBank/DDBJ databases">
        <title>Bifidobacterium honeyensis sp. nov., isolated from the comb honey.</title>
        <authorList>
            <person name="Liu W."/>
            <person name="Li Y."/>
        </authorList>
    </citation>
    <scope>NUCLEOTIDE SEQUENCE [LARGE SCALE GENOMIC DNA]</scope>
    <source>
        <strain evidence="8 9">IMAU50988</strain>
    </source>
</reference>
<keyword evidence="3 6" id="KW-0489">Methyltransferase</keyword>
<comment type="subcellular location">
    <subcellularLocation>
        <location evidence="6">Cytoplasm</location>
    </subcellularLocation>
</comment>
<dbReference type="PIRSF" id="PIRSF003078">
    <property type="entry name" value="GidB"/>
    <property type="match status" value="1"/>
</dbReference>
<dbReference type="CDD" id="cd02440">
    <property type="entry name" value="AdoMet_MTases"/>
    <property type="match status" value="1"/>
</dbReference>
<feature type="binding site" evidence="6">
    <location>
        <position position="79"/>
    </location>
    <ligand>
        <name>S-adenosyl-L-methionine</name>
        <dbReference type="ChEBI" id="CHEBI:59789"/>
    </ligand>
</feature>
<keyword evidence="9" id="KW-1185">Reference proteome</keyword>
<protein>
    <recommendedName>
        <fullName evidence="6">Ribosomal RNA small subunit methyltransferase G</fullName>
        <ecNumber evidence="6">2.1.1.-</ecNumber>
    </recommendedName>
    <alternativeName>
        <fullName evidence="6">16S rRNA 7-methylguanosine methyltransferase</fullName>
        <shortName evidence="6">16S rRNA m7G methyltransferase</shortName>
    </alternativeName>
</protein>
<dbReference type="EC" id="2.1.1.-" evidence="6"/>